<protein>
    <submittedName>
        <fullName evidence="2">Cold shock domain-containing protein</fullName>
    </submittedName>
</protein>
<evidence type="ECO:0000313" key="2">
    <source>
        <dbReference type="EMBL" id="MFF5296034.1"/>
    </source>
</evidence>
<evidence type="ECO:0000313" key="3">
    <source>
        <dbReference type="Proteomes" id="UP001602245"/>
    </source>
</evidence>
<dbReference type="Proteomes" id="UP001602245">
    <property type="component" value="Unassembled WGS sequence"/>
</dbReference>
<accession>A0ABW6WRV3</accession>
<reference evidence="2 3" key="1">
    <citation type="submission" date="2024-10" db="EMBL/GenBank/DDBJ databases">
        <title>The Natural Products Discovery Center: Release of the First 8490 Sequenced Strains for Exploring Actinobacteria Biosynthetic Diversity.</title>
        <authorList>
            <person name="Kalkreuter E."/>
            <person name="Kautsar S.A."/>
            <person name="Yang D."/>
            <person name="Bader C.D."/>
            <person name="Teijaro C.N."/>
            <person name="Fluegel L."/>
            <person name="Davis C.M."/>
            <person name="Simpson J.R."/>
            <person name="Lauterbach L."/>
            <person name="Steele A.D."/>
            <person name="Gui C."/>
            <person name="Meng S."/>
            <person name="Li G."/>
            <person name="Viehrig K."/>
            <person name="Ye F."/>
            <person name="Su P."/>
            <person name="Kiefer A.F."/>
            <person name="Nichols A."/>
            <person name="Cepeda A.J."/>
            <person name="Yan W."/>
            <person name="Fan B."/>
            <person name="Jiang Y."/>
            <person name="Adhikari A."/>
            <person name="Zheng C.-J."/>
            <person name="Schuster L."/>
            <person name="Cowan T.M."/>
            <person name="Smanski M.J."/>
            <person name="Chevrette M.G."/>
            <person name="De Carvalho L.P.S."/>
            <person name="Shen B."/>
        </authorList>
    </citation>
    <scope>NUCLEOTIDE SEQUENCE [LARGE SCALE GENOMIC DNA]</scope>
    <source>
        <strain evidence="2 3">NPDC000087</strain>
    </source>
</reference>
<sequence length="102" mass="10977">MAVKGVVREWHDDEGWGVVDAPEVPGGCWASFAHVAVAGYRTLRPGQAVALEWEAADQDGYAHRALRVWPWDAEPVAPEAPERGGGAYSSNLTLNFDPPPPA</sequence>
<proteinExistence type="predicted"/>
<gene>
    <name evidence="2" type="ORF">ACFY35_41930</name>
</gene>
<dbReference type="SUPFAM" id="SSF50249">
    <property type="entry name" value="Nucleic acid-binding proteins"/>
    <property type="match status" value="1"/>
</dbReference>
<evidence type="ECO:0000256" key="1">
    <source>
        <dbReference type="SAM" id="MobiDB-lite"/>
    </source>
</evidence>
<organism evidence="2 3">
    <name type="scientific">Paractinoplanes globisporus</name>
    <dbReference type="NCBI Taxonomy" id="113565"/>
    <lineage>
        <taxon>Bacteria</taxon>
        <taxon>Bacillati</taxon>
        <taxon>Actinomycetota</taxon>
        <taxon>Actinomycetes</taxon>
        <taxon>Micromonosporales</taxon>
        <taxon>Micromonosporaceae</taxon>
        <taxon>Paractinoplanes</taxon>
    </lineage>
</organism>
<feature type="region of interest" description="Disordered" evidence="1">
    <location>
        <begin position="76"/>
        <end position="102"/>
    </location>
</feature>
<keyword evidence="3" id="KW-1185">Reference proteome</keyword>
<name>A0ABW6WRV3_9ACTN</name>
<dbReference type="RefSeq" id="WP_020516237.1">
    <property type="nucleotide sequence ID" value="NZ_JBIAZU010000008.1"/>
</dbReference>
<dbReference type="EMBL" id="JBIAZU010000008">
    <property type="protein sequence ID" value="MFF5296034.1"/>
    <property type="molecule type" value="Genomic_DNA"/>
</dbReference>
<comment type="caution">
    <text evidence="2">The sequence shown here is derived from an EMBL/GenBank/DDBJ whole genome shotgun (WGS) entry which is preliminary data.</text>
</comment>
<dbReference type="InterPro" id="IPR012340">
    <property type="entry name" value="NA-bd_OB-fold"/>
</dbReference>
<dbReference type="Gene3D" id="2.40.50.140">
    <property type="entry name" value="Nucleic acid-binding proteins"/>
    <property type="match status" value="1"/>
</dbReference>